<evidence type="ECO:0000256" key="9">
    <source>
        <dbReference type="SAM" id="Phobius"/>
    </source>
</evidence>
<dbReference type="GO" id="GO:0005254">
    <property type="term" value="F:chloride channel activity"/>
    <property type="evidence" value="ECO:0007669"/>
    <property type="project" value="InterPro"/>
</dbReference>
<protein>
    <submittedName>
        <fullName evidence="10">Putative membrane protein</fullName>
    </submittedName>
</protein>
<keyword evidence="4 9" id="KW-0812">Transmembrane</keyword>
<name>A0A4R6IWQ2_9BACT</name>
<evidence type="ECO:0000313" key="11">
    <source>
        <dbReference type="Proteomes" id="UP000295741"/>
    </source>
</evidence>
<evidence type="ECO:0000256" key="3">
    <source>
        <dbReference type="ARBA" id="ARBA00022475"/>
    </source>
</evidence>
<keyword evidence="5 9" id="KW-1133">Transmembrane helix</keyword>
<keyword evidence="2" id="KW-0813">Transport</keyword>
<reference evidence="10 11" key="1">
    <citation type="submission" date="2019-03" db="EMBL/GenBank/DDBJ databases">
        <title>Genomic Encyclopedia of Archaeal and Bacterial Type Strains, Phase II (KMG-II): from individual species to whole genera.</title>
        <authorList>
            <person name="Goeker M."/>
        </authorList>
    </citation>
    <scope>NUCLEOTIDE SEQUENCE [LARGE SCALE GENOMIC DNA]</scope>
    <source>
        <strain evidence="10 11">DSM 28323</strain>
    </source>
</reference>
<feature type="transmembrane region" description="Helical" evidence="9">
    <location>
        <begin position="63"/>
        <end position="84"/>
    </location>
</feature>
<evidence type="ECO:0000256" key="4">
    <source>
        <dbReference type="ARBA" id="ARBA00022692"/>
    </source>
</evidence>
<comment type="subcellular location">
    <subcellularLocation>
        <location evidence="1">Cell membrane</location>
        <topology evidence="1">Multi-pass membrane protein</topology>
    </subcellularLocation>
</comment>
<evidence type="ECO:0000256" key="8">
    <source>
        <dbReference type="ARBA" id="ARBA00034708"/>
    </source>
</evidence>
<evidence type="ECO:0000256" key="5">
    <source>
        <dbReference type="ARBA" id="ARBA00022989"/>
    </source>
</evidence>
<evidence type="ECO:0000256" key="2">
    <source>
        <dbReference type="ARBA" id="ARBA00022448"/>
    </source>
</evidence>
<evidence type="ECO:0000256" key="7">
    <source>
        <dbReference type="ARBA" id="ARBA00023136"/>
    </source>
</evidence>
<organism evidence="10 11">
    <name type="scientific">Sediminibacterium goheungense</name>
    <dbReference type="NCBI Taxonomy" id="1086393"/>
    <lineage>
        <taxon>Bacteria</taxon>
        <taxon>Pseudomonadati</taxon>
        <taxon>Bacteroidota</taxon>
        <taxon>Chitinophagia</taxon>
        <taxon>Chitinophagales</taxon>
        <taxon>Chitinophagaceae</taxon>
        <taxon>Sediminibacterium</taxon>
    </lineage>
</organism>
<dbReference type="EMBL" id="SNWP01000011">
    <property type="protein sequence ID" value="TDO27144.1"/>
    <property type="molecule type" value="Genomic_DNA"/>
</dbReference>
<feature type="transmembrane region" description="Helical" evidence="9">
    <location>
        <begin position="233"/>
        <end position="263"/>
    </location>
</feature>
<accession>A0A4R6IWQ2</accession>
<keyword evidence="7 9" id="KW-0472">Membrane</keyword>
<dbReference type="Proteomes" id="UP000295741">
    <property type="component" value="Unassembled WGS sequence"/>
</dbReference>
<comment type="caution">
    <text evidence="10">The sequence shown here is derived from an EMBL/GenBank/DDBJ whole genome shotgun (WGS) entry which is preliminary data.</text>
</comment>
<proteinExistence type="inferred from homology"/>
<sequence>MHRDTYFYSMISYNPKDWMRFLFSFHKTETIRQLFPLLIFISLYSWGIVYIEANYLKLSESSHAKNITIMHSLLGFAISMLLVFRTNTAYDRWWEGRKLWGALVNNSRNLAVKLNSILPNDDDKNRSFFKKIIPLFASELRAHLQNEKTRLALDENPHPEIQGFDNSKHIPNQVVMLMMNKINLLHRDKQINDFQLLFLNNELQSFLDICGACERIKNTPIPYSYSAFIKKFIFIYVITLPLGFALSLGLLTIPVVVFIFYVLASLELIAEEIEDPFGKDDNDLPMQKIAENIGRNVQDILH</sequence>
<evidence type="ECO:0000256" key="6">
    <source>
        <dbReference type="ARBA" id="ARBA00023065"/>
    </source>
</evidence>
<dbReference type="InterPro" id="IPR044669">
    <property type="entry name" value="YneE/VCCN1/2-like"/>
</dbReference>
<dbReference type="Pfam" id="PF25539">
    <property type="entry name" value="Bestrophin_2"/>
    <property type="match status" value="1"/>
</dbReference>
<dbReference type="PANTHER" id="PTHR33281:SF19">
    <property type="entry name" value="VOLTAGE-DEPENDENT ANION CHANNEL-FORMING PROTEIN YNEE"/>
    <property type="match status" value="1"/>
</dbReference>
<evidence type="ECO:0000256" key="1">
    <source>
        <dbReference type="ARBA" id="ARBA00004651"/>
    </source>
</evidence>
<keyword evidence="11" id="KW-1185">Reference proteome</keyword>
<feature type="transmembrane region" description="Helical" evidence="9">
    <location>
        <begin position="34"/>
        <end position="51"/>
    </location>
</feature>
<comment type="similarity">
    <text evidence="8">Belongs to the anion channel-forming bestrophin (TC 1.A.46) family.</text>
</comment>
<dbReference type="GO" id="GO:0005886">
    <property type="term" value="C:plasma membrane"/>
    <property type="evidence" value="ECO:0007669"/>
    <property type="project" value="UniProtKB-SubCell"/>
</dbReference>
<gene>
    <name evidence="10" type="ORF">BC659_2463</name>
</gene>
<dbReference type="PANTHER" id="PTHR33281">
    <property type="entry name" value="UPF0187 PROTEIN YNEE"/>
    <property type="match status" value="1"/>
</dbReference>
<keyword evidence="6" id="KW-0406">Ion transport</keyword>
<keyword evidence="3" id="KW-1003">Cell membrane</keyword>
<evidence type="ECO:0000313" key="10">
    <source>
        <dbReference type="EMBL" id="TDO27144.1"/>
    </source>
</evidence>
<dbReference type="AlphaFoldDB" id="A0A4R6IWQ2"/>